<reference evidence="2 3" key="1">
    <citation type="journal article" date="2013" name="Genome Announc.">
        <title>Genome Sequence of Serratia plymuthica Strain S13, an Endophyte with Germination- and Plant-Growth-Promoting Activity from the Flower of Styrian Oil Pumpkin.</title>
        <authorList>
            <person name="Muller H."/>
            <person name="Furnkranz M."/>
            <person name="Grube M."/>
            <person name="Berg G."/>
        </authorList>
    </citation>
    <scope>NUCLEOTIDE SEQUENCE [LARGE SCALE GENOMIC DNA]</scope>
    <source>
        <strain evidence="2">S13</strain>
    </source>
</reference>
<accession>S4YV35</accession>
<gene>
    <name evidence="2" type="ORF">M621_02120</name>
</gene>
<organism evidence="2 3">
    <name type="scientific">Serratia plymuthica S13</name>
    <dbReference type="NCBI Taxonomy" id="1348660"/>
    <lineage>
        <taxon>Bacteria</taxon>
        <taxon>Pseudomonadati</taxon>
        <taxon>Pseudomonadota</taxon>
        <taxon>Gammaproteobacteria</taxon>
        <taxon>Enterobacterales</taxon>
        <taxon>Yersiniaceae</taxon>
        <taxon>Serratia</taxon>
    </lineage>
</organism>
<keyword evidence="1" id="KW-0812">Transmembrane</keyword>
<dbReference type="EMBL" id="CP006566">
    <property type="protein sequence ID" value="AGP46728.1"/>
    <property type="molecule type" value="Genomic_DNA"/>
</dbReference>
<dbReference type="HOGENOM" id="CLU_3239528_0_0_6"/>
<evidence type="ECO:0000313" key="2">
    <source>
        <dbReference type="EMBL" id="AGP46728.1"/>
    </source>
</evidence>
<evidence type="ECO:0000256" key="1">
    <source>
        <dbReference type="SAM" id="Phobius"/>
    </source>
</evidence>
<name>S4YV35_SERPL</name>
<proteinExistence type="predicted"/>
<keyword evidence="1" id="KW-0472">Membrane</keyword>
<sequence>MAVQIKAVTLVVTQEEVVVVTRHRVVLMGIVVGGPAMALLIQL</sequence>
<feature type="transmembrane region" description="Helical" evidence="1">
    <location>
        <begin position="25"/>
        <end position="41"/>
    </location>
</feature>
<evidence type="ECO:0000313" key="3">
    <source>
        <dbReference type="Proteomes" id="UP000014900"/>
    </source>
</evidence>
<protein>
    <submittedName>
        <fullName evidence="2">Uncharacterized protein</fullName>
    </submittedName>
</protein>
<dbReference type="KEGG" id="sry:M621_02120"/>
<dbReference type="Proteomes" id="UP000014900">
    <property type="component" value="Chromosome"/>
</dbReference>
<dbReference type="AlphaFoldDB" id="S4YV35"/>
<keyword evidence="1" id="KW-1133">Transmembrane helix</keyword>